<dbReference type="PANTHER" id="PTHR34383">
    <property type="entry name" value="POLYPHOSPHATE:AMP PHOSPHOTRANSFERASE-RELATED"/>
    <property type="match status" value="1"/>
</dbReference>
<comment type="caution">
    <text evidence="5">The sequence shown here is derived from an EMBL/GenBank/DDBJ whole genome shotgun (WGS) entry which is preliminary data.</text>
</comment>
<dbReference type="InterPro" id="IPR027417">
    <property type="entry name" value="P-loop_NTPase"/>
</dbReference>
<feature type="coiled-coil region" evidence="3">
    <location>
        <begin position="29"/>
        <end position="56"/>
    </location>
</feature>
<evidence type="ECO:0000256" key="1">
    <source>
        <dbReference type="ARBA" id="ARBA00022679"/>
    </source>
</evidence>
<dbReference type="Proteomes" id="UP000215509">
    <property type="component" value="Unassembled WGS sequence"/>
</dbReference>
<dbReference type="InterPro" id="IPR022300">
    <property type="entry name" value="PPK2-rel_1"/>
</dbReference>
<feature type="domain" description="Polyphosphate kinase-2-related" evidence="4">
    <location>
        <begin position="29"/>
        <end position="248"/>
    </location>
</feature>
<dbReference type="SUPFAM" id="SSF52540">
    <property type="entry name" value="P-loop containing nucleoside triphosphate hydrolases"/>
    <property type="match status" value="1"/>
</dbReference>
<dbReference type="OrthoDB" id="9775224at2"/>
<evidence type="ECO:0000256" key="2">
    <source>
        <dbReference type="ARBA" id="ARBA00022777"/>
    </source>
</evidence>
<keyword evidence="1" id="KW-0808">Transferase</keyword>
<dbReference type="InterPro" id="IPR016898">
    <property type="entry name" value="Polyphosphate_phosphotransfera"/>
</dbReference>
<dbReference type="GO" id="GO:0006797">
    <property type="term" value="P:polyphosphate metabolic process"/>
    <property type="evidence" value="ECO:0007669"/>
    <property type="project" value="InterPro"/>
</dbReference>
<dbReference type="RefSeq" id="WP_094018850.1">
    <property type="nucleotide sequence ID" value="NZ_NMQW01000080.1"/>
</dbReference>
<dbReference type="NCBIfam" id="TIGR03709">
    <property type="entry name" value="PPK2_rel_1"/>
    <property type="match status" value="1"/>
</dbReference>
<reference evidence="5 6" key="1">
    <citation type="submission" date="2017-07" db="EMBL/GenBank/DDBJ databases">
        <title>Genome sequencing and assembly of Paenibacillus rigui.</title>
        <authorList>
            <person name="Mayilraj S."/>
        </authorList>
    </citation>
    <scope>NUCLEOTIDE SEQUENCE [LARGE SCALE GENOMIC DNA]</scope>
    <source>
        <strain evidence="5 6">JCM 16352</strain>
    </source>
</reference>
<protein>
    <submittedName>
        <fullName evidence="5">Polyphosphate kinase</fullName>
    </submittedName>
</protein>
<dbReference type="EMBL" id="NMQW01000080">
    <property type="protein sequence ID" value="OXM82323.1"/>
    <property type="molecule type" value="Genomic_DNA"/>
</dbReference>
<dbReference type="InterPro" id="IPR022488">
    <property type="entry name" value="PPK2-related"/>
</dbReference>
<accession>A0A229UG10</accession>
<evidence type="ECO:0000259" key="4">
    <source>
        <dbReference type="Pfam" id="PF03976"/>
    </source>
</evidence>
<keyword evidence="6" id="KW-1185">Reference proteome</keyword>
<evidence type="ECO:0000313" key="5">
    <source>
        <dbReference type="EMBL" id="OXM82323.1"/>
    </source>
</evidence>
<keyword evidence="2 5" id="KW-0418">Kinase</keyword>
<sequence>MLKSYTLPRGKRIKLHQYDPDDTGSIVGKEEIAEQYHKLQEELAEMQDKLFAQKKHSLLVIIQGMDCSGKDGVIKKVFSGINPQGVSVASFKKPTLEEASHDFLWRTHKEVPGRGYIAVFNRSYYEEVLITRVHGQIDEEEAKQRFKQIKHFEKLLISHDTQVVKIFLHISKSFQISKIQKRLSDPSKMWKFDPNDLLERNYWDAYEEAYADVFSHCSFKESPWYIVPANQRWFRDYLVLQIVVDALRKLPLEYPQPDSKLEDLLRLLPDDIRPESV</sequence>
<proteinExistence type="predicted"/>
<gene>
    <name evidence="5" type="ORF">CF651_31610</name>
</gene>
<evidence type="ECO:0000256" key="3">
    <source>
        <dbReference type="SAM" id="Coils"/>
    </source>
</evidence>
<dbReference type="GO" id="GO:0008976">
    <property type="term" value="F:polyphosphate kinase activity"/>
    <property type="evidence" value="ECO:0007669"/>
    <property type="project" value="InterPro"/>
</dbReference>
<dbReference type="PIRSF" id="PIRSF028756">
    <property type="entry name" value="PPK2_prd"/>
    <property type="match status" value="1"/>
</dbReference>
<dbReference type="Pfam" id="PF03976">
    <property type="entry name" value="PPK2"/>
    <property type="match status" value="1"/>
</dbReference>
<keyword evidence="3" id="KW-0175">Coiled coil</keyword>
<dbReference type="PANTHER" id="PTHR34383:SF3">
    <property type="entry name" value="POLYPHOSPHATE:AMP PHOSPHOTRANSFERASE"/>
    <property type="match status" value="1"/>
</dbReference>
<dbReference type="Gene3D" id="3.40.50.300">
    <property type="entry name" value="P-loop containing nucleotide triphosphate hydrolases"/>
    <property type="match status" value="1"/>
</dbReference>
<organism evidence="5 6">
    <name type="scientific">Paenibacillus rigui</name>
    <dbReference type="NCBI Taxonomy" id="554312"/>
    <lineage>
        <taxon>Bacteria</taxon>
        <taxon>Bacillati</taxon>
        <taxon>Bacillota</taxon>
        <taxon>Bacilli</taxon>
        <taxon>Bacillales</taxon>
        <taxon>Paenibacillaceae</taxon>
        <taxon>Paenibacillus</taxon>
    </lineage>
</organism>
<name>A0A229UG10_9BACL</name>
<dbReference type="AlphaFoldDB" id="A0A229UG10"/>
<evidence type="ECO:0000313" key="6">
    <source>
        <dbReference type="Proteomes" id="UP000215509"/>
    </source>
</evidence>